<evidence type="ECO:0000313" key="4">
    <source>
        <dbReference type="Proteomes" id="UP000319449"/>
    </source>
</evidence>
<feature type="region of interest" description="Disordered" evidence="1">
    <location>
        <begin position="33"/>
        <end position="52"/>
    </location>
</feature>
<dbReference type="PROSITE" id="PS50828">
    <property type="entry name" value="SMR"/>
    <property type="match status" value="1"/>
</dbReference>
<comment type="caution">
    <text evidence="3">The sequence shown here is derived from an EMBL/GenBank/DDBJ whole genome shotgun (WGS) entry which is preliminary data.</text>
</comment>
<dbReference type="SMART" id="SM00463">
    <property type="entry name" value="SMR"/>
    <property type="match status" value="1"/>
</dbReference>
<keyword evidence="3" id="KW-0378">Hydrolase</keyword>
<proteinExistence type="predicted"/>
<evidence type="ECO:0000313" key="3">
    <source>
        <dbReference type="EMBL" id="TWJ32534.1"/>
    </source>
</evidence>
<dbReference type="Pfam" id="PF01713">
    <property type="entry name" value="Smr"/>
    <property type="match status" value="1"/>
</dbReference>
<evidence type="ECO:0000259" key="2">
    <source>
        <dbReference type="PROSITE" id="PS50828"/>
    </source>
</evidence>
<reference evidence="3 4" key="1">
    <citation type="submission" date="2019-07" db="EMBL/GenBank/DDBJ databases">
        <title>Genomic Encyclopedia of Archaeal and Bacterial Type Strains, Phase II (KMG-II): from individual species to whole genera.</title>
        <authorList>
            <person name="Goeker M."/>
        </authorList>
    </citation>
    <scope>NUCLEOTIDE SEQUENCE [LARGE SCALE GENOMIC DNA]</scope>
    <source>
        <strain evidence="3 4">ATCC BAA-1139</strain>
    </source>
</reference>
<dbReference type="Proteomes" id="UP000319449">
    <property type="component" value="Unassembled WGS sequence"/>
</dbReference>
<protein>
    <submittedName>
        <fullName evidence="3">DNA-nicking Smr family endonuclease</fullName>
    </submittedName>
</protein>
<dbReference type="SUPFAM" id="SSF160443">
    <property type="entry name" value="SMR domain-like"/>
    <property type="match status" value="1"/>
</dbReference>
<keyword evidence="3" id="KW-0540">Nuclease</keyword>
<feature type="domain" description="Smr" evidence="2">
    <location>
        <begin position="143"/>
        <end position="225"/>
    </location>
</feature>
<feature type="region of interest" description="Disordered" evidence="1">
    <location>
        <begin position="58"/>
        <end position="87"/>
    </location>
</feature>
<dbReference type="OrthoDB" id="9808881at2"/>
<dbReference type="RefSeq" id="WP_145019038.1">
    <property type="nucleotide sequence ID" value="NZ_VLLN01000004.1"/>
</dbReference>
<dbReference type="AlphaFoldDB" id="A0A562WSW6"/>
<dbReference type="PANTHER" id="PTHR35562">
    <property type="entry name" value="DNA ENDONUCLEASE SMRA-RELATED"/>
    <property type="match status" value="1"/>
</dbReference>
<keyword evidence="3" id="KW-0255">Endonuclease</keyword>
<dbReference type="InterPro" id="IPR002625">
    <property type="entry name" value="Smr_dom"/>
</dbReference>
<dbReference type="InterPro" id="IPR036063">
    <property type="entry name" value="Smr_dom_sf"/>
</dbReference>
<name>A0A562WSW6_9BACT</name>
<organism evidence="3 4">
    <name type="scientific">Geobacter argillaceus</name>
    <dbReference type="NCBI Taxonomy" id="345631"/>
    <lineage>
        <taxon>Bacteria</taxon>
        <taxon>Pseudomonadati</taxon>
        <taxon>Thermodesulfobacteriota</taxon>
        <taxon>Desulfuromonadia</taxon>
        <taxon>Geobacterales</taxon>
        <taxon>Geobacteraceae</taxon>
        <taxon>Geobacter</taxon>
    </lineage>
</organism>
<gene>
    <name evidence="3" type="ORF">JN12_00976</name>
</gene>
<accession>A0A562WSW6</accession>
<keyword evidence="4" id="KW-1185">Reference proteome</keyword>
<dbReference type="Gene3D" id="3.30.1370.110">
    <property type="match status" value="1"/>
</dbReference>
<dbReference type="GO" id="GO:0004519">
    <property type="term" value="F:endonuclease activity"/>
    <property type="evidence" value="ECO:0007669"/>
    <property type="project" value="UniProtKB-KW"/>
</dbReference>
<dbReference type="PANTHER" id="PTHR35562:SF2">
    <property type="entry name" value="DNA ENDONUCLEASE SMRA-RELATED"/>
    <property type="match status" value="1"/>
</dbReference>
<dbReference type="EMBL" id="VLLN01000004">
    <property type="protein sequence ID" value="TWJ32534.1"/>
    <property type="molecule type" value="Genomic_DNA"/>
</dbReference>
<sequence length="227" mass="24693">MKKTKHTEQKPKEFAAKPFAALKGVQPIAAAPAVTKTAPPAQPPAAATDDSDLFLRAMADVRRFDRPAPTPEKRSPSQPASRPAVRRIDEEERQLFLDTLQGLKLDVTFQDGALDEDESVPAPLAVNRMRQLRRGTIRIDYELDLHGLTRDEALEALARFIGGAFNRGQQAVLIITGRGNNSPGEPVLQRAVTGWLRGDGRQCVAEFALAPRNLGGDGAVVVFLKGK</sequence>
<evidence type="ECO:0000256" key="1">
    <source>
        <dbReference type="SAM" id="MobiDB-lite"/>
    </source>
</evidence>
<feature type="compositionally biased region" description="Low complexity" evidence="1">
    <location>
        <begin position="33"/>
        <end position="48"/>
    </location>
</feature>
<feature type="compositionally biased region" description="Basic and acidic residues" evidence="1">
    <location>
        <begin position="59"/>
        <end position="75"/>
    </location>
</feature>